<evidence type="ECO:0000313" key="15">
    <source>
        <dbReference type="Proteomes" id="UP001211065"/>
    </source>
</evidence>
<dbReference type="InterPro" id="IPR050108">
    <property type="entry name" value="CDK"/>
</dbReference>
<feature type="domain" description="Protein kinase" evidence="13">
    <location>
        <begin position="229"/>
        <end position="476"/>
    </location>
</feature>
<dbReference type="Gene3D" id="1.10.510.10">
    <property type="entry name" value="Transferase(Phosphotransferase) domain 1"/>
    <property type="match status" value="1"/>
</dbReference>
<keyword evidence="7 14" id="KW-0418">Kinase</keyword>
<evidence type="ECO:0000313" key="14">
    <source>
        <dbReference type="EMBL" id="KAJ3210803.1"/>
    </source>
</evidence>
<dbReference type="SUPFAM" id="SSF56112">
    <property type="entry name" value="Protein kinase-like (PK-like)"/>
    <property type="match status" value="1"/>
</dbReference>
<evidence type="ECO:0000256" key="10">
    <source>
        <dbReference type="ARBA" id="ARBA00047811"/>
    </source>
</evidence>
<dbReference type="GO" id="GO:0030332">
    <property type="term" value="F:cyclin binding"/>
    <property type="evidence" value="ECO:0007669"/>
    <property type="project" value="TreeGrafter"/>
</dbReference>
<evidence type="ECO:0000256" key="6">
    <source>
        <dbReference type="ARBA" id="ARBA00022741"/>
    </source>
</evidence>
<name>A0AAD5XT78_9FUNG</name>
<keyword evidence="4" id="KW-0597">Phosphoprotein</keyword>
<dbReference type="GO" id="GO:0004693">
    <property type="term" value="F:cyclin-dependent protein serine/threonine kinase activity"/>
    <property type="evidence" value="ECO:0007669"/>
    <property type="project" value="UniProtKB-EC"/>
</dbReference>
<dbReference type="Gene3D" id="2.30.30.790">
    <property type="match status" value="1"/>
</dbReference>
<organism evidence="14 15">
    <name type="scientific">Clydaea vesicula</name>
    <dbReference type="NCBI Taxonomy" id="447962"/>
    <lineage>
        <taxon>Eukaryota</taxon>
        <taxon>Fungi</taxon>
        <taxon>Fungi incertae sedis</taxon>
        <taxon>Chytridiomycota</taxon>
        <taxon>Chytridiomycota incertae sedis</taxon>
        <taxon>Chytridiomycetes</taxon>
        <taxon>Lobulomycetales</taxon>
        <taxon>Lobulomycetaceae</taxon>
        <taxon>Clydaea</taxon>
    </lineage>
</organism>
<sequence>MISKLRSLKQITYHQIRHQSKSPTVGSKAKGGQAKTAVKVSTTLKADLPALPLFKPKPKTHLNPSTTNLTHDMCDLQYDPNSQKYLKQVLLGIDLDMRKRLDFDNRFIMFSSQDEKKRIPVGSILQVDFVTSRTQPRAQTFAGALLEVKRKGIMTNFTLRANILKTGVEAERKDNADKFENFSIKKVRLNSKLLPVPLSKVDELVLIEREREKRLSKSSQLLSSNLTSYEKLEKVGEGTYGVVYKGRDRKTGQIIAIKKIRLDTEDEGVPSTAIREISILKEMNHENCVRLLDIIHNEVKLYLIFEFLDLDLKKYMDTCSPHDQQGNIKIADFGLSRSFGIPLRTYTHEVVTLWYRAPEILLGSKHYSTAVDMWSIACVFAEMCLGSPLFPGDSEIDEIFKIFKILGTPTEEVWPGLSNLPDYKPNFPKWETTSLNVVFRDCNKICYQGLCLLNSILQFDPKKRISAKACLNSPYFFV</sequence>
<evidence type="ECO:0000259" key="13">
    <source>
        <dbReference type="PROSITE" id="PS50011"/>
    </source>
</evidence>
<dbReference type="AlphaFoldDB" id="A0AAD5XT78"/>
<dbReference type="Proteomes" id="UP001211065">
    <property type="component" value="Unassembled WGS sequence"/>
</dbReference>
<dbReference type="GO" id="GO:0005524">
    <property type="term" value="F:ATP binding"/>
    <property type="evidence" value="ECO:0007669"/>
    <property type="project" value="UniProtKB-UniRule"/>
</dbReference>
<dbReference type="PANTHER" id="PTHR24056">
    <property type="entry name" value="CELL DIVISION PROTEIN KINASE"/>
    <property type="match status" value="1"/>
</dbReference>
<keyword evidence="15" id="KW-1185">Reference proteome</keyword>
<feature type="binding site" evidence="12">
    <location>
        <position position="259"/>
    </location>
    <ligand>
        <name>ATP</name>
        <dbReference type="ChEBI" id="CHEBI:30616"/>
    </ligand>
</feature>
<dbReference type="InterPro" id="IPR008991">
    <property type="entry name" value="Translation_prot_SH3-like_sf"/>
</dbReference>
<dbReference type="PROSITE" id="PS50011">
    <property type="entry name" value="PROTEIN_KINASE_DOM"/>
    <property type="match status" value="1"/>
</dbReference>
<dbReference type="PROSITE" id="PS00107">
    <property type="entry name" value="PROTEIN_KINASE_ATP"/>
    <property type="match status" value="1"/>
</dbReference>
<gene>
    <name evidence="14" type="primary">CDC28_2</name>
    <name evidence="14" type="ORF">HK099_008175</name>
</gene>
<keyword evidence="3" id="KW-0723">Serine/threonine-protein kinase</keyword>
<dbReference type="EC" id="2.7.11.22" evidence="2"/>
<comment type="catalytic activity">
    <reaction evidence="10">
        <text>L-threonyl-[protein] + ATP = O-phospho-L-threonyl-[protein] + ADP + H(+)</text>
        <dbReference type="Rhea" id="RHEA:46608"/>
        <dbReference type="Rhea" id="RHEA-COMP:11060"/>
        <dbReference type="Rhea" id="RHEA-COMP:11605"/>
        <dbReference type="ChEBI" id="CHEBI:15378"/>
        <dbReference type="ChEBI" id="CHEBI:30013"/>
        <dbReference type="ChEBI" id="CHEBI:30616"/>
        <dbReference type="ChEBI" id="CHEBI:61977"/>
        <dbReference type="ChEBI" id="CHEBI:456216"/>
        <dbReference type="EC" id="2.7.11.22"/>
    </reaction>
</comment>
<dbReference type="GO" id="GO:0000082">
    <property type="term" value="P:G1/S transition of mitotic cell cycle"/>
    <property type="evidence" value="ECO:0007669"/>
    <property type="project" value="TreeGrafter"/>
</dbReference>
<dbReference type="GO" id="GO:0000307">
    <property type="term" value="C:cyclin-dependent protein kinase holoenzyme complex"/>
    <property type="evidence" value="ECO:0007669"/>
    <property type="project" value="TreeGrafter"/>
</dbReference>
<dbReference type="Pfam" id="PF00069">
    <property type="entry name" value="Pkinase"/>
    <property type="match status" value="2"/>
</dbReference>
<dbReference type="InterPro" id="IPR000719">
    <property type="entry name" value="Prot_kinase_dom"/>
</dbReference>
<dbReference type="FunFam" id="3.30.200.20:FF:000027">
    <property type="entry name" value="Putative Cyclin-dependent kinase 1"/>
    <property type="match status" value="1"/>
</dbReference>
<evidence type="ECO:0000256" key="8">
    <source>
        <dbReference type="ARBA" id="ARBA00022840"/>
    </source>
</evidence>
<evidence type="ECO:0000256" key="1">
    <source>
        <dbReference type="ARBA" id="ARBA00006485"/>
    </source>
</evidence>
<dbReference type="GO" id="GO:0005737">
    <property type="term" value="C:cytoplasm"/>
    <property type="evidence" value="ECO:0007669"/>
    <property type="project" value="TreeGrafter"/>
</dbReference>
<dbReference type="GO" id="GO:0007165">
    <property type="term" value="P:signal transduction"/>
    <property type="evidence" value="ECO:0007669"/>
    <property type="project" value="TreeGrafter"/>
</dbReference>
<protein>
    <recommendedName>
        <fullName evidence="9">Cyclin-dependent kinase 1</fullName>
        <ecNumber evidence="2">2.7.11.22</ecNumber>
    </recommendedName>
</protein>
<dbReference type="GO" id="GO:0010468">
    <property type="term" value="P:regulation of gene expression"/>
    <property type="evidence" value="ECO:0007669"/>
    <property type="project" value="TreeGrafter"/>
</dbReference>
<proteinExistence type="inferred from homology"/>
<dbReference type="InterPro" id="IPR017441">
    <property type="entry name" value="Protein_kinase_ATP_BS"/>
</dbReference>
<reference evidence="14" key="1">
    <citation type="submission" date="2020-05" db="EMBL/GenBank/DDBJ databases">
        <title>Phylogenomic resolution of chytrid fungi.</title>
        <authorList>
            <person name="Stajich J.E."/>
            <person name="Amses K."/>
            <person name="Simmons R."/>
            <person name="Seto K."/>
            <person name="Myers J."/>
            <person name="Bonds A."/>
            <person name="Quandt C.A."/>
            <person name="Barry K."/>
            <person name="Liu P."/>
            <person name="Grigoriev I."/>
            <person name="Longcore J.E."/>
            <person name="James T.Y."/>
        </authorList>
    </citation>
    <scope>NUCLEOTIDE SEQUENCE</scope>
    <source>
        <strain evidence="14">JEL0476</strain>
    </source>
</reference>
<dbReference type="GO" id="GO:0010389">
    <property type="term" value="P:regulation of G2/M transition of mitotic cell cycle"/>
    <property type="evidence" value="ECO:0007669"/>
    <property type="project" value="TreeGrafter"/>
</dbReference>
<evidence type="ECO:0000256" key="4">
    <source>
        <dbReference type="ARBA" id="ARBA00022553"/>
    </source>
</evidence>
<evidence type="ECO:0000256" key="5">
    <source>
        <dbReference type="ARBA" id="ARBA00022679"/>
    </source>
</evidence>
<comment type="catalytic activity">
    <reaction evidence="11">
        <text>L-seryl-[protein] + ATP = O-phospho-L-seryl-[protein] + ADP + H(+)</text>
        <dbReference type="Rhea" id="RHEA:17989"/>
        <dbReference type="Rhea" id="RHEA-COMP:9863"/>
        <dbReference type="Rhea" id="RHEA-COMP:11604"/>
        <dbReference type="ChEBI" id="CHEBI:15378"/>
        <dbReference type="ChEBI" id="CHEBI:29999"/>
        <dbReference type="ChEBI" id="CHEBI:30616"/>
        <dbReference type="ChEBI" id="CHEBI:83421"/>
        <dbReference type="ChEBI" id="CHEBI:456216"/>
        <dbReference type="EC" id="2.7.11.22"/>
    </reaction>
</comment>
<keyword evidence="8 12" id="KW-0067">ATP-binding</keyword>
<dbReference type="InterPro" id="IPR011009">
    <property type="entry name" value="Kinase-like_dom_sf"/>
</dbReference>
<dbReference type="PANTHER" id="PTHR24056:SF254">
    <property type="entry name" value="CYCLIN-DEPENDENT KINASE 2"/>
    <property type="match status" value="1"/>
</dbReference>
<dbReference type="Gene3D" id="3.30.200.20">
    <property type="entry name" value="Phosphorylase Kinase, domain 1"/>
    <property type="match status" value="1"/>
</dbReference>
<dbReference type="SUPFAM" id="SSF50104">
    <property type="entry name" value="Translation proteins SH3-like domain"/>
    <property type="match status" value="1"/>
</dbReference>
<dbReference type="InterPro" id="IPR038657">
    <property type="entry name" value="Ribosomal_bL19_sf"/>
</dbReference>
<dbReference type="EMBL" id="JADGJW010000872">
    <property type="protein sequence ID" value="KAJ3210803.1"/>
    <property type="molecule type" value="Genomic_DNA"/>
</dbReference>
<comment type="caution">
    <text evidence="14">The sequence shown here is derived from an EMBL/GenBank/DDBJ whole genome shotgun (WGS) entry which is preliminary data.</text>
</comment>
<evidence type="ECO:0000256" key="12">
    <source>
        <dbReference type="PROSITE-ProRule" id="PRU10141"/>
    </source>
</evidence>
<evidence type="ECO:0000256" key="11">
    <source>
        <dbReference type="ARBA" id="ARBA00048367"/>
    </source>
</evidence>
<evidence type="ECO:0000256" key="2">
    <source>
        <dbReference type="ARBA" id="ARBA00012425"/>
    </source>
</evidence>
<comment type="similarity">
    <text evidence="1">Belongs to the protein kinase superfamily. CMGC Ser/Thr protein kinase family. CDC2/CDKX subfamily.</text>
</comment>
<keyword evidence="5" id="KW-0808">Transferase</keyword>
<evidence type="ECO:0000256" key="3">
    <source>
        <dbReference type="ARBA" id="ARBA00022527"/>
    </source>
</evidence>
<evidence type="ECO:0000256" key="9">
    <source>
        <dbReference type="ARBA" id="ARBA00039266"/>
    </source>
</evidence>
<dbReference type="GO" id="GO:0005634">
    <property type="term" value="C:nucleus"/>
    <property type="evidence" value="ECO:0007669"/>
    <property type="project" value="TreeGrafter"/>
</dbReference>
<evidence type="ECO:0000256" key="7">
    <source>
        <dbReference type="ARBA" id="ARBA00022777"/>
    </source>
</evidence>
<accession>A0AAD5XT78</accession>
<keyword evidence="6 12" id="KW-0547">Nucleotide-binding</keyword>